<feature type="domain" description="Heterokaryon incompatibility" evidence="1">
    <location>
        <begin position="174"/>
        <end position="324"/>
    </location>
</feature>
<keyword evidence="3" id="KW-1185">Reference proteome</keyword>
<sequence>MPLCANCERLYIPIVSSGQAFEGSELAPNIHALQLSAKTCQLCNLFCHSLESVKLKGIKNGALKLFSWGSDAQGDPIGLSRIFVRIGDHVGRFVDVFTEPGNHASKVGIAIGRKLSVEYNFDLYRQWLSDCLTIHHECANNKLADLPERFLEVTTSDGVDALRLVSHTQLDGHFAALSYCWGLPPFGVVTTTSSLKQHFNAINASKLSKTIQDAVQITRGLKIRYLWVDSLCIVQDDANDWRRESAKMEKVYQSAYVTIVAASAKGGSEGCLQLRRADIEPVNIQLTIPPSNELCILAFKLHSSSVSESFLSSPWNQRAWCLQEYALSRRILHFFSDRVVWQCKEGRSGASNLSSVFRLHRPPSLEMWFDVVETYSIRALTVANDKLIAIAGLANFFAPNIVSTYTFGHWLSEIHKSLLWISLNGKMQCPLQQRAPTWSWAALEGPVGHLHTLQASTPVSESEIQLLLPEHIDGKHEQPLETTFARHLLEISAPRRQVFRSDWTINAAQFNDVSSNSLNDLLYTKRELQCHYVLDEEGESCGWVVFDQEAFLEEEMFCIHLSSVWDRSTFQAHNILMVGHSTSRTEGMFRRIGAGEVTQKDFFDSCSSSLNTIE</sequence>
<accession>A0A2J6PTE2</accession>
<name>A0A2J6PTE2_9HELO</name>
<dbReference type="Pfam" id="PF06985">
    <property type="entry name" value="HET"/>
    <property type="match status" value="1"/>
</dbReference>
<dbReference type="PANTHER" id="PTHR33112">
    <property type="entry name" value="DOMAIN PROTEIN, PUTATIVE-RELATED"/>
    <property type="match status" value="1"/>
</dbReference>
<evidence type="ECO:0000313" key="2">
    <source>
        <dbReference type="EMBL" id="PMD17310.1"/>
    </source>
</evidence>
<dbReference type="Proteomes" id="UP000235672">
    <property type="component" value="Unassembled WGS sequence"/>
</dbReference>
<dbReference type="InterPro" id="IPR010730">
    <property type="entry name" value="HET"/>
</dbReference>
<reference evidence="2 3" key="1">
    <citation type="submission" date="2016-05" db="EMBL/GenBank/DDBJ databases">
        <title>A degradative enzymes factory behind the ericoid mycorrhizal symbiosis.</title>
        <authorList>
            <consortium name="DOE Joint Genome Institute"/>
            <person name="Martino E."/>
            <person name="Morin E."/>
            <person name="Grelet G."/>
            <person name="Kuo A."/>
            <person name="Kohler A."/>
            <person name="Daghino S."/>
            <person name="Barry K."/>
            <person name="Choi C."/>
            <person name="Cichocki N."/>
            <person name="Clum A."/>
            <person name="Copeland A."/>
            <person name="Hainaut M."/>
            <person name="Haridas S."/>
            <person name="Labutti K."/>
            <person name="Lindquist E."/>
            <person name="Lipzen A."/>
            <person name="Khouja H.-R."/>
            <person name="Murat C."/>
            <person name="Ohm R."/>
            <person name="Olson A."/>
            <person name="Spatafora J."/>
            <person name="Veneault-Fourrey C."/>
            <person name="Henrissat B."/>
            <person name="Grigoriev I."/>
            <person name="Martin F."/>
            <person name="Perotto S."/>
        </authorList>
    </citation>
    <scope>NUCLEOTIDE SEQUENCE [LARGE SCALE GENOMIC DNA]</scope>
    <source>
        <strain evidence="2 3">UAMH 7357</strain>
    </source>
</reference>
<dbReference type="OrthoDB" id="8300194at2759"/>
<proteinExistence type="predicted"/>
<dbReference type="STRING" id="1745343.A0A2J6PTE2"/>
<gene>
    <name evidence="2" type="ORF">NA56DRAFT_631960</name>
</gene>
<organism evidence="2 3">
    <name type="scientific">Hyaloscypha hepaticicola</name>
    <dbReference type="NCBI Taxonomy" id="2082293"/>
    <lineage>
        <taxon>Eukaryota</taxon>
        <taxon>Fungi</taxon>
        <taxon>Dikarya</taxon>
        <taxon>Ascomycota</taxon>
        <taxon>Pezizomycotina</taxon>
        <taxon>Leotiomycetes</taxon>
        <taxon>Helotiales</taxon>
        <taxon>Hyaloscyphaceae</taxon>
        <taxon>Hyaloscypha</taxon>
    </lineage>
</organism>
<dbReference type="AlphaFoldDB" id="A0A2J6PTE2"/>
<dbReference type="EMBL" id="KZ613500">
    <property type="protein sequence ID" value="PMD17310.1"/>
    <property type="molecule type" value="Genomic_DNA"/>
</dbReference>
<evidence type="ECO:0000259" key="1">
    <source>
        <dbReference type="Pfam" id="PF06985"/>
    </source>
</evidence>
<evidence type="ECO:0000313" key="3">
    <source>
        <dbReference type="Proteomes" id="UP000235672"/>
    </source>
</evidence>
<protein>
    <submittedName>
        <fullName evidence="2">HET-domain-containing protein</fullName>
    </submittedName>
</protein>
<dbReference type="PANTHER" id="PTHR33112:SF16">
    <property type="entry name" value="HETEROKARYON INCOMPATIBILITY DOMAIN-CONTAINING PROTEIN"/>
    <property type="match status" value="1"/>
</dbReference>